<feature type="non-terminal residue" evidence="2">
    <location>
        <position position="1"/>
    </location>
</feature>
<protein>
    <submittedName>
        <fullName evidence="2">HD domain-containing protein</fullName>
    </submittedName>
</protein>
<dbReference type="PANTHER" id="PTHR43155:SF2">
    <property type="entry name" value="CYCLIC DI-GMP PHOSPHODIESTERASE PA4108"/>
    <property type="match status" value="1"/>
</dbReference>
<gene>
    <name evidence="2" type="ORF">FJZ00_07355</name>
</gene>
<dbReference type="PANTHER" id="PTHR43155">
    <property type="entry name" value="CYCLIC DI-GMP PHOSPHODIESTERASE PA4108-RELATED"/>
    <property type="match status" value="1"/>
</dbReference>
<dbReference type="CDD" id="cd00077">
    <property type="entry name" value="HDc"/>
    <property type="match status" value="1"/>
</dbReference>
<dbReference type="InterPro" id="IPR037522">
    <property type="entry name" value="HD_GYP_dom"/>
</dbReference>
<dbReference type="Pfam" id="PF13487">
    <property type="entry name" value="HD_5"/>
    <property type="match status" value="1"/>
</dbReference>
<organism evidence="2 3">
    <name type="scientific">Candidatus Tanganyikabacteria bacterium</name>
    <dbReference type="NCBI Taxonomy" id="2961651"/>
    <lineage>
        <taxon>Bacteria</taxon>
        <taxon>Bacillati</taxon>
        <taxon>Candidatus Sericytochromatia</taxon>
        <taxon>Candidatus Tanganyikabacteria</taxon>
    </lineage>
</organism>
<reference evidence="2 3" key="1">
    <citation type="submission" date="2019-03" db="EMBL/GenBank/DDBJ databases">
        <title>Lake Tanganyika Metagenome-Assembled Genomes (MAGs).</title>
        <authorList>
            <person name="Tran P."/>
        </authorList>
    </citation>
    <scope>NUCLEOTIDE SEQUENCE [LARGE SCALE GENOMIC DNA]</scope>
    <source>
        <strain evidence="2">K_DeepCast_65m_m2_236</strain>
    </source>
</reference>
<feature type="domain" description="HD-GYP" evidence="1">
    <location>
        <begin position="1"/>
        <end position="141"/>
    </location>
</feature>
<proteinExistence type="predicted"/>
<sequence>HDIGKTAVPRQILQKEGALTQREFEIMKHHTTIGADNLLGHLPELRPLLNMIRQHHERPTGGGYPLGLKSAEIDPLAKIVSIADAFDAMTSSRSYRPGMPVAQAKDRLRKAARNGQLDAALVEAFIRALEFKRGGQVIPVAERFREVVGKAS</sequence>
<dbReference type="InterPro" id="IPR003607">
    <property type="entry name" value="HD/PDEase_dom"/>
</dbReference>
<dbReference type="Proteomes" id="UP000703893">
    <property type="component" value="Unassembled WGS sequence"/>
</dbReference>
<comment type="caution">
    <text evidence="2">The sequence shown here is derived from an EMBL/GenBank/DDBJ whole genome shotgun (WGS) entry which is preliminary data.</text>
</comment>
<dbReference type="EMBL" id="VGJX01000387">
    <property type="protein sequence ID" value="MBM3274952.1"/>
    <property type="molecule type" value="Genomic_DNA"/>
</dbReference>
<accession>A0A938BJ39</accession>
<evidence type="ECO:0000259" key="1">
    <source>
        <dbReference type="PROSITE" id="PS51832"/>
    </source>
</evidence>
<dbReference type="SUPFAM" id="SSF109604">
    <property type="entry name" value="HD-domain/PDEase-like"/>
    <property type="match status" value="1"/>
</dbReference>
<dbReference type="PROSITE" id="PS51832">
    <property type="entry name" value="HD_GYP"/>
    <property type="match status" value="1"/>
</dbReference>
<evidence type="ECO:0000313" key="2">
    <source>
        <dbReference type="EMBL" id="MBM3274952.1"/>
    </source>
</evidence>
<dbReference type="AlphaFoldDB" id="A0A938BJ39"/>
<dbReference type="Gene3D" id="1.10.3210.10">
    <property type="entry name" value="Hypothetical protein af1432"/>
    <property type="match status" value="1"/>
</dbReference>
<evidence type="ECO:0000313" key="3">
    <source>
        <dbReference type="Proteomes" id="UP000703893"/>
    </source>
</evidence>
<name>A0A938BJ39_9BACT</name>